<dbReference type="Proteomes" id="UP000503640">
    <property type="component" value="Unassembled WGS sequence"/>
</dbReference>
<proteinExistence type="predicted"/>
<keyword evidence="3" id="KW-1185">Reference proteome</keyword>
<name>A0A7I9VT98_9BACT</name>
<organism evidence="2 3">
    <name type="scientific">Anaeromyxobacter diazotrophicus</name>
    <dbReference type="NCBI Taxonomy" id="2590199"/>
    <lineage>
        <taxon>Bacteria</taxon>
        <taxon>Pseudomonadati</taxon>
        <taxon>Myxococcota</taxon>
        <taxon>Myxococcia</taxon>
        <taxon>Myxococcales</taxon>
        <taxon>Cystobacterineae</taxon>
        <taxon>Anaeromyxobacteraceae</taxon>
        <taxon>Anaeromyxobacter</taxon>
    </lineage>
</organism>
<accession>A0A7I9VT98</accession>
<evidence type="ECO:0000256" key="1">
    <source>
        <dbReference type="SAM" id="MobiDB-lite"/>
    </source>
</evidence>
<sequence>MRKSARVLAILAAAACSDPNDPKALRNLGEECVGCHTPGKKAGRWPFTAGGTVYRTAGDDPAPGLEGVQVTIEDARGKVVRLSTNRAGNFWTSEPLAFPVAVELQREGAERKASVRRGPCASGECDACHARPGKHGAPGRLYAPR</sequence>
<evidence type="ECO:0000313" key="3">
    <source>
        <dbReference type="Proteomes" id="UP000503640"/>
    </source>
</evidence>
<dbReference type="EMBL" id="BJTG01000013">
    <property type="protein sequence ID" value="GEJ59329.1"/>
    <property type="molecule type" value="Genomic_DNA"/>
</dbReference>
<dbReference type="RefSeq" id="WP_176068720.1">
    <property type="nucleotide sequence ID" value="NZ_BJTG01000013.1"/>
</dbReference>
<evidence type="ECO:0000313" key="2">
    <source>
        <dbReference type="EMBL" id="GEJ59329.1"/>
    </source>
</evidence>
<protein>
    <submittedName>
        <fullName evidence="2">Uncharacterized protein</fullName>
    </submittedName>
</protein>
<dbReference type="AlphaFoldDB" id="A0A7I9VT98"/>
<gene>
    <name evidence="2" type="ORF">AMYX_40700</name>
</gene>
<feature type="region of interest" description="Disordered" evidence="1">
    <location>
        <begin position="111"/>
        <end position="145"/>
    </location>
</feature>
<reference evidence="3" key="1">
    <citation type="journal article" date="2020" name="Appl. Environ. Microbiol.">
        <title>Diazotrophic Anaeromyxobacter Isolates from Soils.</title>
        <authorList>
            <person name="Masuda Y."/>
            <person name="Yamanaka H."/>
            <person name="Xu Z.X."/>
            <person name="Shiratori Y."/>
            <person name="Aono T."/>
            <person name="Amachi S."/>
            <person name="Senoo K."/>
            <person name="Itoh H."/>
        </authorList>
    </citation>
    <scope>NUCLEOTIDE SEQUENCE [LARGE SCALE GENOMIC DNA]</scope>
    <source>
        <strain evidence="3">R267</strain>
    </source>
</reference>
<comment type="caution">
    <text evidence="2">The sequence shown here is derived from an EMBL/GenBank/DDBJ whole genome shotgun (WGS) entry which is preliminary data.</text>
</comment>